<organism evidence="8 9">
    <name type="scientific">Coffea canephora</name>
    <name type="common">Robusta coffee</name>
    <dbReference type="NCBI Taxonomy" id="49390"/>
    <lineage>
        <taxon>Eukaryota</taxon>
        <taxon>Viridiplantae</taxon>
        <taxon>Streptophyta</taxon>
        <taxon>Embryophyta</taxon>
        <taxon>Tracheophyta</taxon>
        <taxon>Spermatophyta</taxon>
        <taxon>Magnoliopsida</taxon>
        <taxon>eudicotyledons</taxon>
        <taxon>Gunneridae</taxon>
        <taxon>Pentapetalae</taxon>
        <taxon>asterids</taxon>
        <taxon>lamiids</taxon>
        <taxon>Gentianales</taxon>
        <taxon>Rubiaceae</taxon>
        <taxon>Ixoroideae</taxon>
        <taxon>Gardenieae complex</taxon>
        <taxon>Bertiereae - Coffeeae clade</taxon>
        <taxon>Coffeeae</taxon>
        <taxon>Coffea</taxon>
    </lineage>
</organism>
<evidence type="ECO:0000256" key="1">
    <source>
        <dbReference type="ARBA" id="ARBA00009183"/>
    </source>
</evidence>
<evidence type="ECO:0000313" key="8">
    <source>
        <dbReference type="EMBL" id="CDP21454.1"/>
    </source>
</evidence>
<name>A0A068VLH1_COFCA</name>
<reference evidence="9" key="1">
    <citation type="journal article" date="2014" name="Science">
        <title>The coffee genome provides insight into the convergent evolution of caffeine biosynthesis.</title>
        <authorList>
            <person name="Denoeud F."/>
            <person name="Carretero-Paulet L."/>
            <person name="Dereeper A."/>
            <person name="Droc G."/>
            <person name="Guyot R."/>
            <person name="Pietrella M."/>
            <person name="Zheng C."/>
            <person name="Alberti A."/>
            <person name="Anthony F."/>
            <person name="Aprea G."/>
            <person name="Aury J.M."/>
            <person name="Bento P."/>
            <person name="Bernard M."/>
            <person name="Bocs S."/>
            <person name="Campa C."/>
            <person name="Cenci A."/>
            <person name="Combes M.C."/>
            <person name="Crouzillat D."/>
            <person name="Da Silva C."/>
            <person name="Daddiego L."/>
            <person name="De Bellis F."/>
            <person name="Dussert S."/>
            <person name="Garsmeur O."/>
            <person name="Gayraud T."/>
            <person name="Guignon V."/>
            <person name="Jahn K."/>
            <person name="Jamilloux V."/>
            <person name="Joet T."/>
            <person name="Labadie K."/>
            <person name="Lan T."/>
            <person name="Leclercq J."/>
            <person name="Lepelley M."/>
            <person name="Leroy T."/>
            <person name="Li L.T."/>
            <person name="Librado P."/>
            <person name="Lopez L."/>
            <person name="Munoz A."/>
            <person name="Noel B."/>
            <person name="Pallavicini A."/>
            <person name="Perrotta G."/>
            <person name="Poncet V."/>
            <person name="Pot D."/>
            <person name="Priyono X."/>
            <person name="Rigoreau M."/>
            <person name="Rouard M."/>
            <person name="Rozas J."/>
            <person name="Tranchant-Dubreuil C."/>
            <person name="VanBuren R."/>
            <person name="Zhang Q."/>
            <person name="Andrade A.C."/>
            <person name="Argout X."/>
            <person name="Bertrand B."/>
            <person name="de Kochko A."/>
            <person name="Graziosi G."/>
            <person name="Henry R.J."/>
            <person name="Jayarama X."/>
            <person name="Ming R."/>
            <person name="Nagai C."/>
            <person name="Rounsley S."/>
            <person name="Sankoff D."/>
            <person name="Giuliano G."/>
            <person name="Albert V.A."/>
            <person name="Wincker P."/>
            <person name="Lashermes P."/>
        </authorList>
    </citation>
    <scope>NUCLEOTIDE SEQUENCE [LARGE SCALE GENOMIC DNA]</scope>
    <source>
        <strain evidence="9">cv. DH200-94</strain>
    </source>
</reference>
<accession>A0A068VLH1</accession>
<dbReference type="Pfam" id="PF00743">
    <property type="entry name" value="FMO-like"/>
    <property type="match status" value="2"/>
</dbReference>
<dbReference type="InterPro" id="IPR036188">
    <property type="entry name" value="FAD/NAD-bd_sf"/>
</dbReference>
<evidence type="ECO:0000256" key="7">
    <source>
        <dbReference type="RuleBase" id="RU361177"/>
    </source>
</evidence>
<gene>
    <name evidence="8" type="ORF">GSCOC_T00007332001</name>
</gene>
<dbReference type="InterPro" id="IPR020946">
    <property type="entry name" value="Flavin_mOase-like"/>
</dbReference>
<comment type="cofactor">
    <cofactor evidence="7">
        <name>FAD</name>
        <dbReference type="ChEBI" id="CHEBI:57692"/>
    </cofactor>
</comment>
<dbReference type="OMA" id="AGHRERW"/>
<dbReference type="PRINTS" id="PR00370">
    <property type="entry name" value="FMOXYGENASE"/>
</dbReference>
<dbReference type="OrthoDB" id="66881at2759"/>
<dbReference type="InterPro" id="IPR000960">
    <property type="entry name" value="Flavin_mOase"/>
</dbReference>
<dbReference type="Proteomes" id="UP000295252">
    <property type="component" value="Unassembled WGS sequence"/>
</dbReference>
<evidence type="ECO:0000256" key="2">
    <source>
        <dbReference type="ARBA" id="ARBA00022630"/>
    </source>
</evidence>
<sequence length="249" mass="28395">MEFTDYSFTNEKNGKYLCFPDYKEVLKFLNDFARDFGLDDLIQFNTEVISVKQKNGKWVVESKINGDDQFKKEEHFEMIVVCNGHNTQPKLANVPVLPGMKKWPGKQIHSHNYRVPEPYKDQVVVVIGHGPSGFDIAFDIAKVAKEVHVSSRFPQVKVRKLEIYQNVWQHSKIEYCHENGEVAFEDGALIAADVIIHCTGYKCDFPFLETNGIVMVDENRVGPLCKHVFPPQLAPTLSFVGIPSQVLCF</sequence>
<protein>
    <recommendedName>
        <fullName evidence="7">Flavin-containing monooxygenase</fullName>
        <ecNumber evidence="7">1.-.-.-</ecNumber>
    </recommendedName>
</protein>
<keyword evidence="4" id="KW-0521">NADP</keyword>
<dbReference type="GO" id="GO:0050661">
    <property type="term" value="F:NADP binding"/>
    <property type="evidence" value="ECO:0007669"/>
    <property type="project" value="InterPro"/>
</dbReference>
<keyword evidence="2 7" id="KW-0285">Flavoprotein</keyword>
<dbReference type="STRING" id="49390.A0A068VLH1"/>
<keyword evidence="6 7" id="KW-0503">Monooxygenase</keyword>
<dbReference type="FunFam" id="3.50.50.60:FF:000099">
    <property type="entry name" value="Flavin-containing monooxygenase"/>
    <property type="match status" value="1"/>
</dbReference>
<dbReference type="InterPro" id="IPR050346">
    <property type="entry name" value="FMO-like"/>
</dbReference>
<dbReference type="Gene3D" id="3.50.50.60">
    <property type="entry name" value="FAD/NAD(P)-binding domain"/>
    <property type="match status" value="2"/>
</dbReference>
<evidence type="ECO:0000256" key="4">
    <source>
        <dbReference type="ARBA" id="ARBA00022857"/>
    </source>
</evidence>
<keyword evidence="3 7" id="KW-0274">FAD</keyword>
<keyword evidence="9" id="KW-1185">Reference proteome</keyword>
<dbReference type="GO" id="GO:0050660">
    <property type="term" value="F:flavin adenine dinucleotide binding"/>
    <property type="evidence" value="ECO:0007669"/>
    <property type="project" value="InterPro"/>
</dbReference>
<dbReference type="PANTHER" id="PTHR23023">
    <property type="entry name" value="DIMETHYLANILINE MONOOXYGENASE"/>
    <property type="match status" value="1"/>
</dbReference>
<dbReference type="SUPFAM" id="SSF51905">
    <property type="entry name" value="FAD/NAD(P)-binding domain"/>
    <property type="match status" value="1"/>
</dbReference>
<evidence type="ECO:0000256" key="6">
    <source>
        <dbReference type="ARBA" id="ARBA00023033"/>
    </source>
</evidence>
<comment type="similarity">
    <text evidence="1 7">Belongs to the FMO family.</text>
</comment>
<evidence type="ECO:0000256" key="5">
    <source>
        <dbReference type="ARBA" id="ARBA00023002"/>
    </source>
</evidence>
<dbReference type="PhylomeDB" id="A0A068VLH1"/>
<dbReference type="EC" id="1.-.-.-" evidence="7"/>
<evidence type="ECO:0000256" key="3">
    <source>
        <dbReference type="ARBA" id="ARBA00022827"/>
    </source>
</evidence>
<dbReference type="EMBL" id="HG743290">
    <property type="protein sequence ID" value="CDP21454.1"/>
    <property type="molecule type" value="Genomic_DNA"/>
</dbReference>
<evidence type="ECO:0000313" key="9">
    <source>
        <dbReference type="Proteomes" id="UP000295252"/>
    </source>
</evidence>
<dbReference type="GO" id="GO:0004499">
    <property type="term" value="F:N,N-dimethylaniline monooxygenase activity"/>
    <property type="evidence" value="ECO:0007669"/>
    <property type="project" value="InterPro"/>
</dbReference>
<dbReference type="AlphaFoldDB" id="A0A068VLH1"/>
<dbReference type="InParanoid" id="A0A068VLH1"/>
<keyword evidence="5 7" id="KW-0560">Oxidoreductase</keyword>
<proteinExistence type="inferred from homology"/>
<dbReference type="Gramene" id="CDP21454">
    <property type="protein sequence ID" value="CDP21454"/>
    <property type="gene ID" value="GSCOC_T00007332001"/>
</dbReference>